<dbReference type="PANTHER" id="PTHR12566:SF2">
    <property type="entry name" value="CYTOPLASMIC POLYADENYLATION ELEMENT-BINDING PROTEIN 4"/>
    <property type="match status" value="1"/>
</dbReference>
<protein>
    <submittedName>
        <fullName evidence="1">Cytoplasmic polyadenylation element-binding protein 4</fullName>
    </submittedName>
</protein>
<dbReference type="GO" id="GO:0045202">
    <property type="term" value="C:synapse"/>
    <property type="evidence" value="ECO:0007669"/>
    <property type="project" value="TreeGrafter"/>
</dbReference>
<keyword evidence="2" id="KW-1185">Reference proteome</keyword>
<dbReference type="GO" id="GO:0008135">
    <property type="term" value="F:translation factor activity, RNA binding"/>
    <property type="evidence" value="ECO:0007669"/>
    <property type="project" value="TreeGrafter"/>
</dbReference>
<dbReference type="PANTHER" id="PTHR12566">
    <property type="entry name" value="CYTOPLASMIC POLYADENYLATION ELEMENT BINDING PROTEIN CPEB"/>
    <property type="match status" value="1"/>
</dbReference>
<dbReference type="GO" id="GO:0000900">
    <property type="term" value="F:mRNA regulatory element binding translation repressor activity"/>
    <property type="evidence" value="ECO:0007669"/>
    <property type="project" value="TreeGrafter"/>
</dbReference>
<dbReference type="GO" id="GO:2000766">
    <property type="term" value="P:negative regulation of cytoplasmic translation"/>
    <property type="evidence" value="ECO:0007669"/>
    <property type="project" value="TreeGrafter"/>
</dbReference>
<evidence type="ECO:0000313" key="2">
    <source>
        <dbReference type="Proteomes" id="UP000299084"/>
    </source>
</evidence>
<dbReference type="Proteomes" id="UP000299084">
    <property type="component" value="Unassembled WGS sequence"/>
</dbReference>
<dbReference type="GO" id="GO:0003730">
    <property type="term" value="F:mRNA 3'-UTR binding"/>
    <property type="evidence" value="ECO:0007669"/>
    <property type="project" value="InterPro"/>
</dbReference>
<proteinExistence type="predicted"/>
<dbReference type="GO" id="GO:0043022">
    <property type="term" value="F:ribosome binding"/>
    <property type="evidence" value="ECO:0007669"/>
    <property type="project" value="TreeGrafter"/>
</dbReference>
<dbReference type="GO" id="GO:0005634">
    <property type="term" value="C:nucleus"/>
    <property type="evidence" value="ECO:0007669"/>
    <property type="project" value="TreeGrafter"/>
</dbReference>
<evidence type="ECO:0000313" key="1">
    <source>
        <dbReference type="EMBL" id="KAB1259958.1"/>
    </source>
</evidence>
<dbReference type="GO" id="GO:0005737">
    <property type="term" value="C:cytoplasm"/>
    <property type="evidence" value="ECO:0007669"/>
    <property type="project" value="TreeGrafter"/>
</dbReference>
<accession>A0A5N4CM19</accession>
<sequence length="103" mass="11219">MGPCQGSAVCCRLPSKECSLLLYCHSTSLKCLEPSGESQSSLFPMEDGFLDDGRGDQPLHSGLGSPHCFTHQNGERVERYSRKVFVGGLPPDIDEGIFTKSRV</sequence>
<comment type="caution">
    <text evidence="1">The sequence shown here is derived from an EMBL/GenBank/DDBJ whole genome shotgun (WGS) entry which is preliminary data.</text>
</comment>
<dbReference type="AlphaFoldDB" id="A0A5N4CM19"/>
<dbReference type="EMBL" id="JWIN03000022">
    <property type="protein sequence ID" value="KAB1259958.1"/>
    <property type="molecule type" value="Genomic_DNA"/>
</dbReference>
<organism evidence="1 2">
    <name type="scientific">Camelus dromedarius</name>
    <name type="common">Dromedary</name>
    <name type="synonym">Arabian camel</name>
    <dbReference type="NCBI Taxonomy" id="9838"/>
    <lineage>
        <taxon>Eukaryota</taxon>
        <taxon>Metazoa</taxon>
        <taxon>Chordata</taxon>
        <taxon>Craniata</taxon>
        <taxon>Vertebrata</taxon>
        <taxon>Euteleostomi</taxon>
        <taxon>Mammalia</taxon>
        <taxon>Eutheria</taxon>
        <taxon>Laurasiatheria</taxon>
        <taxon>Artiodactyla</taxon>
        <taxon>Tylopoda</taxon>
        <taxon>Camelidae</taxon>
        <taxon>Camelus</taxon>
    </lineage>
</organism>
<reference evidence="1 2" key="1">
    <citation type="journal article" date="2019" name="Mol. Ecol. Resour.">
        <title>Improving Illumina assemblies with Hi-C and long reads: an example with the North African dromedary.</title>
        <authorList>
            <person name="Elbers J.P."/>
            <person name="Rogers M.F."/>
            <person name="Perelman P.L."/>
            <person name="Proskuryakova A.A."/>
            <person name="Serdyukova N.A."/>
            <person name="Johnson W.E."/>
            <person name="Horin P."/>
            <person name="Corander J."/>
            <person name="Murphy D."/>
            <person name="Burger P.A."/>
        </authorList>
    </citation>
    <scope>NUCLEOTIDE SEQUENCE [LARGE SCALE GENOMIC DNA]</scope>
    <source>
        <strain evidence="1">Drom800</strain>
        <tissue evidence="1">Blood</tissue>
    </source>
</reference>
<gene>
    <name evidence="1" type="ORF">Cadr_000025769</name>
</gene>
<dbReference type="GO" id="GO:0043005">
    <property type="term" value="C:neuron projection"/>
    <property type="evidence" value="ECO:0007669"/>
    <property type="project" value="TreeGrafter"/>
</dbReference>
<name>A0A5N4CM19_CAMDR</name>
<dbReference type="InterPro" id="IPR034819">
    <property type="entry name" value="CPEB"/>
</dbReference>